<feature type="transmembrane region" description="Helical" evidence="2">
    <location>
        <begin position="230"/>
        <end position="258"/>
    </location>
</feature>
<dbReference type="PANTHER" id="PTHR33133">
    <property type="entry name" value="OS08G0107100 PROTEIN-RELATED"/>
    <property type="match status" value="1"/>
</dbReference>
<dbReference type="Pfam" id="PF25231">
    <property type="entry name" value="DUF7847"/>
    <property type="match status" value="1"/>
</dbReference>
<evidence type="ECO:0000256" key="1">
    <source>
        <dbReference type="SAM" id="MobiDB-lite"/>
    </source>
</evidence>
<accession>A0A2U1FHL9</accession>
<gene>
    <name evidence="4" type="ORF">C8D89_10313</name>
</gene>
<dbReference type="AlphaFoldDB" id="A0A2U1FHL9"/>
<dbReference type="EMBL" id="QEKW01000003">
    <property type="protein sequence ID" value="PVZ11683.1"/>
    <property type="molecule type" value="Genomic_DNA"/>
</dbReference>
<feature type="domain" description="DUF7847" evidence="3">
    <location>
        <begin position="116"/>
        <end position="389"/>
    </location>
</feature>
<feature type="region of interest" description="Disordered" evidence="1">
    <location>
        <begin position="1"/>
        <end position="101"/>
    </location>
</feature>
<feature type="compositionally biased region" description="Gly residues" evidence="1">
    <location>
        <begin position="39"/>
        <end position="58"/>
    </location>
</feature>
<protein>
    <submittedName>
        <fullName evidence="4">Glycerophosphoryl diester phosphodiesterase family protein</fullName>
    </submittedName>
</protein>
<evidence type="ECO:0000256" key="2">
    <source>
        <dbReference type="SAM" id="Phobius"/>
    </source>
</evidence>
<feature type="compositionally biased region" description="Pro residues" evidence="1">
    <location>
        <begin position="60"/>
        <end position="84"/>
    </location>
</feature>
<keyword evidence="2" id="KW-1133">Transmembrane helix</keyword>
<feature type="transmembrane region" description="Helical" evidence="2">
    <location>
        <begin position="176"/>
        <end position="205"/>
    </location>
</feature>
<sequence>MSGPSDPSGEPSEARGDEPTPPRGTPGPGAVPAWDPGATEGGSSGHGAAGQGPSGQGAPGPQPYAPGPGYGPPPGHGGYGPPPGGYGAPGPGAPGPFGMPHRAPKPGIVPLRPLGLGEILDGALGYIRAHPRIVLGTSAIVAVISQLLQVALQLFLASSTTSLGGSPDLAQLTGLLAGASVTGLVLVAVTLVATAVLTGVLMVVISRSVLGAPVEAGEVWRAARPRVPGVLAVALLVALIGIGILTVALLPGLVLLAVDTALGVGVMVLGFLAGVVVLIWISVSLSLATPAYVLEGVGVREALRRSWFLVSGRFWPVFGIQLLGALIAGVVSLVIGLPFQVLGSALGFASGSADPAGVTLPVLLLSALGGIIAMTLTTPFQSGVTGLLYVDQRMRREGFDIELQRAAAGGR</sequence>
<dbReference type="RefSeq" id="WP_116707418.1">
    <property type="nucleotide sequence ID" value="NZ_QEKW01000003.1"/>
</dbReference>
<evidence type="ECO:0000259" key="3">
    <source>
        <dbReference type="Pfam" id="PF25231"/>
    </source>
</evidence>
<feature type="transmembrane region" description="Helical" evidence="2">
    <location>
        <begin position="133"/>
        <end position="156"/>
    </location>
</feature>
<feature type="transmembrane region" description="Helical" evidence="2">
    <location>
        <begin position="362"/>
        <end position="390"/>
    </location>
</feature>
<reference evidence="4 5" key="1">
    <citation type="submission" date="2018-04" db="EMBL/GenBank/DDBJ databases">
        <title>Genomic Encyclopedia of Type Strains, Phase IV (KMG-IV): sequencing the most valuable type-strain genomes for metagenomic binning, comparative biology and taxonomic classification.</title>
        <authorList>
            <person name="Goeker M."/>
        </authorList>
    </citation>
    <scope>NUCLEOTIDE SEQUENCE [LARGE SCALE GENOMIC DNA]</scope>
    <source>
        <strain evidence="4 5">DSM 45771</strain>
    </source>
</reference>
<feature type="transmembrane region" description="Helical" evidence="2">
    <location>
        <begin position="314"/>
        <end position="342"/>
    </location>
</feature>
<dbReference type="PANTHER" id="PTHR33133:SF1">
    <property type="entry name" value="EXPRESSED PROTEIN-RELATED"/>
    <property type="match status" value="1"/>
</dbReference>
<keyword evidence="5" id="KW-1185">Reference proteome</keyword>
<keyword evidence="2" id="KW-0812">Transmembrane</keyword>
<dbReference type="Proteomes" id="UP000245639">
    <property type="component" value="Unassembled WGS sequence"/>
</dbReference>
<name>A0A2U1FHL9_9PSEU</name>
<evidence type="ECO:0000313" key="5">
    <source>
        <dbReference type="Proteomes" id="UP000245639"/>
    </source>
</evidence>
<proteinExistence type="predicted"/>
<comment type="caution">
    <text evidence="4">The sequence shown here is derived from an EMBL/GenBank/DDBJ whole genome shotgun (WGS) entry which is preliminary data.</text>
</comment>
<organism evidence="4 5">
    <name type="scientific">Actinomycetospora cinnamomea</name>
    <dbReference type="NCBI Taxonomy" id="663609"/>
    <lineage>
        <taxon>Bacteria</taxon>
        <taxon>Bacillati</taxon>
        <taxon>Actinomycetota</taxon>
        <taxon>Actinomycetes</taxon>
        <taxon>Pseudonocardiales</taxon>
        <taxon>Pseudonocardiaceae</taxon>
        <taxon>Actinomycetospora</taxon>
    </lineage>
</organism>
<feature type="transmembrane region" description="Helical" evidence="2">
    <location>
        <begin position="264"/>
        <end position="293"/>
    </location>
</feature>
<keyword evidence="2" id="KW-0472">Membrane</keyword>
<feature type="compositionally biased region" description="Low complexity" evidence="1">
    <location>
        <begin position="1"/>
        <end position="11"/>
    </location>
</feature>
<dbReference type="OrthoDB" id="121140at2"/>
<dbReference type="InterPro" id="IPR057169">
    <property type="entry name" value="DUF7847"/>
</dbReference>
<evidence type="ECO:0000313" key="4">
    <source>
        <dbReference type="EMBL" id="PVZ11683.1"/>
    </source>
</evidence>